<dbReference type="EMBL" id="JACIFY010000035">
    <property type="protein sequence ID" value="MBB4239196.1"/>
    <property type="molecule type" value="Genomic_DNA"/>
</dbReference>
<dbReference type="InterPro" id="IPR023214">
    <property type="entry name" value="HAD_sf"/>
</dbReference>
<accession>A0A7W6R9L4</accession>
<sequence>MVEDSIYGVHVVHAAGIRFIGFAGASRSYPAHAGKLTDAGTETAISRMNDFPGVVAAPAASDCAIELYNKCQYNSIYL</sequence>
<name>A0A7W6R9L4_9HYPH</name>
<dbReference type="SUPFAM" id="SSF56784">
    <property type="entry name" value="HAD-like"/>
    <property type="match status" value="1"/>
</dbReference>
<gene>
    <name evidence="1" type="ORF">GGD57_005816</name>
</gene>
<proteinExistence type="predicted"/>
<protein>
    <submittedName>
        <fullName evidence="1">Beta-phosphoglucomutase-like phosphatase (HAD superfamily)</fullName>
    </submittedName>
</protein>
<dbReference type="Proteomes" id="UP000540909">
    <property type="component" value="Unassembled WGS sequence"/>
</dbReference>
<dbReference type="AlphaFoldDB" id="A0A7W6R9L4"/>
<comment type="caution">
    <text evidence="1">The sequence shown here is derived from an EMBL/GenBank/DDBJ whole genome shotgun (WGS) entry which is preliminary data.</text>
</comment>
<organism evidence="1 2">
    <name type="scientific">Rhizobium esperanzae</name>
    <dbReference type="NCBI Taxonomy" id="1967781"/>
    <lineage>
        <taxon>Bacteria</taxon>
        <taxon>Pseudomonadati</taxon>
        <taxon>Pseudomonadota</taxon>
        <taxon>Alphaproteobacteria</taxon>
        <taxon>Hyphomicrobiales</taxon>
        <taxon>Rhizobiaceae</taxon>
        <taxon>Rhizobium/Agrobacterium group</taxon>
        <taxon>Rhizobium</taxon>
    </lineage>
</organism>
<dbReference type="InterPro" id="IPR036412">
    <property type="entry name" value="HAD-like_sf"/>
</dbReference>
<evidence type="ECO:0000313" key="2">
    <source>
        <dbReference type="Proteomes" id="UP000540909"/>
    </source>
</evidence>
<evidence type="ECO:0000313" key="1">
    <source>
        <dbReference type="EMBL" id="MBB4239196.1"/>
    </source>
</evidence>
<reference evidence="1 2" key="1">
    <citation type="submission" date="2020-08" db="EMBL/GenBank/DDBJ databases">
        <title>Genomic Encyclopedia of Type Strains, Phase IV (KMG-V): Genome sequencing to study the core and pangenomes of soil and plant-associated prokaryotes.</title>
        <authorList>
            <person name="Whitman W."/>
        </authorList>
    </citation>
    <scope>NUCLEOTIDE SEQUENCE [LARGE SCALE GENOMIC DNA]</scope>
    <source>
        <strain evidence="1 2">SEMIA 4089</strain>
    </source>
</reference>
<dbReference type="Gene3D" id="3.40.50.1000">
    <property type="entry name" value="HAD superfamily/HAD-like"/>
    <property type="match status" value="1"/>
</dbReference>